<gene>
    <name evidence="1" type="ORF">AB1Y20_006843</name>
</gene>
<reference evidence="1 2" key="1">
    <citation type="journal article" date="2024" name="Science">
        <title>Giant polyketide synthase enzymes in the biosynthesis of giant marine polyether toxins.</title>
        <authorList>
            <person name="Fallon T.R."/>
            <person name="Shende V.V."/>
            <person name="Wierzbicki I.H."/>
            <person name="Pendleton A.L."/>
            <person name="Watervoot N.F."/>
            <person name="Auber R.P."/>
            <person name="Gonzalez D.J."/>
            <person name="Wisecaver J.H."/>
            <person name="Moore B.S."/>
        </authorList>
    </citation>
    <scope>NUCLEOTIDE SEQUENCE [LARGE SCALE GENOMIC DNA]</scope>
    <source>
        <strain evidence="1 2">12B1</strain>
    </source>
</reference>
<evidence type="ECO:0000313" key="2">
    <source>
        <dbReference type="Proteomes" id="UP001515480"/>
    </source>
</evidence>
<dbReference type="EMBL" id="JBGBPQ010000015">
    <property type="protein sequence ID" value="KAL1510540.1"/>
    <property type="molecule type" value="Genomic_DNA"/>
</dbReference>
<evidence type="ECO:0000313" key="1">
    <source>
        <dbReference type="EMBL" id="KAL1510540.1"/>
    </source>
</evidence>
<protein>
    <submittedName>
        <fullName evidence="1">Uncharacterized protein</fullName>
    </submittedName>
</protein>
<accession>A0AB34J109</accession>
<name>A0AB34J109_PRYPA</name>
<comment type="caution">
    <text evidence="1">The sequence shown here is derived from an EMBL/GenBank/DDBJ whole genome shotgun (WGS) entry which is preliminary data.</text>
</comment>
<dbReference type="Proteomes" id="UP001515480">
    <property type="component" value="Unassembled WGS sequence"/>
</dbReference>
<proteinExistence type="predicted"/>
<organism evidence="1 2">
    <name type="scientific">Prymnesium parvum</name>
    <name type="common">Toxic golden alga</name>
    <dbReference type="NCBI Taxonomy" id="97485"/>
    <lineage>
        <taxon>Eukaryota</taxon>
        <taxon>Haptista</taxon>
        <taxon>Haptophyta</taxon>
        <taxon>Prymnesiophyceae</taxon>
        <taxon>Prymnesiales</taxon>
        <taxon>Prymnesiaceae</taxon>
        <taxon>Prymnesium</taxon>
    </lineage>
</organism>
<keyword evidence="2" id="KW-1185">Reference proteome</keyword>
<sequence length="253" mass="28314">MRALREIRAQAAGEPAEEQSSSSFIYGSVSRPPTATILDVQPLLRAFYNGRDAQLMSGGELHAIVAWLSKQQGYAHADLEDKVLRIRSLGDKKNYLAKHIREQCANLIANEQPEGMCARRPNSCAPYAIPQSAGARYSESRPSSRCSHPEYNAGGQMSQMMYPSLHHTGVPMSMSIHISHIQTNITMGMMKDMSTSMRHLRFKSNAFELQRNRSDSILPRVHKTIATPCTWKKMLRPLRLEIMRAVALTTVAC</sequence>
<dbReference type="AlphaFoldDB" id="A0AB34J109"/>